<organism evidence="2 3">
    <name type="scientific">Sphaerobolus stellatus (strain SS14)</name>
    <dbReference type="NCBI Taxonomy" id="990650"/>
    <lineage>
        <taxon>Eukaryota</taxon>
        <taxon>Fungi</taxon>
        <taxon>Dikarya</taxon>
        <taxon>Basidiomycota</taxon>
        <taxon>Agaricomycotina</taxon>
        <taxon>Agaricomycetes</taxon>
        <taxon>Phallomycetidae</taxon>
        <taxon>Geastrales</taxon>
        <taxon>Sphaerobolaceae</taxon>
        <taxon>Sphaerobolus</taxon>
    </lineage>
</organism>
<evidence type="ECO:0000313" key="3">
    <source>
        <dbReference type="Proteomes" id="UP000054279"/>
    </source>
</evidence>
<sequence length="196" mass="22661">MDKPPEEPLLRIQLIFNNHPRLLTQPKSVQCQAADVESEGSDNDVYWAQWEKVHDQDRSGLRSVHTVIVEAHKDGDFDSEEEKWEEEENDGSDSEDGDDVAHWINKVINETSSDGIEDQDLPEESNGKSKDSQYIFCPSPHRLPLLHLFTKHHSLHPLLPERHGTTHTTEDIHKDSVYETYTHCKQNNLPEVWAYM</sequence>
<keyword evidence="3" id="KW-1185">Reference proteome</keyword>
<accession>A0A0C9TSZ5</accession>
<reference evidence="2 3" key="1">
    <citation type="submission" date="2014-06" db="EMBL/GenBank/DDBJ databases">
        <title>Evolutionary Origins and Diversification of the Mycorrhizal Mutualists.</title>
        <authorList>
            <consortium name="DOE Joint Genome Institute"/>
            <consortium name="Mycorrhizal Genomics Consortium"/>
            <person name="Kohler A."/>
            <person name="Kuo A."/>
            <person name="Nagy L.G."/>
            <person name="Floudas D."/>
            <person name="Copeland A."/>
            <person name="Barry K.W."/>
            <person name="Cichocki N."/>
            <person name="Veneault-Fourrey C."/>
            <person name="LaButti K."/>
            <person name="Lindquist E.A."/>
            <person name="Lipzen A."/>
            <person name="Lundell T."/>
            <person name="Morin E."/>
            <person name="Murat C."/>
            <person name="Riley R."/>
            <person name="Ohm R."/>
            <person name="Sun H."/>
            <person name="Tunlid A."/>
            <person name="Henrissat B."/>
            <person name="Grigoriev I.V."/>
            <person name="Hibbett D.S."/>
            <person name="Martin F."/>
        </authorList>
    </citation>
    <scope>NUCLEOTIDE SEQUENCE [LARGE SCALE GENOMIC DNA]</scope>
    <source>
        <strain evidence="2 3">SS14</strain>
    </source>
</reference>
<name>A0A0C9TSZ5_SPHS4</name>
<dbReference type="HOGENOM" id="CLU_1391022_0_0_1"/>
<dbReference type="EMBL" id="KN837446">
    <property type="protein sequence ID" value="KIJ24934.1"/>
    <property type="molecule type" value="Genomic_DNA"/>
</dbReference>
<proteinExistence type="predicted"/>
<protein>
    <submittedName>
        <fullName evidence="2">Uncharacterized protein</fullName>
    </submittedName>
</protein>
<feature type="compositionally biased region" description="Acidic residues" evidence="1">
    <location>
        <begin position="77"/>
        <end position="98"/>
    </location>
</feature>
<evidence type="ECO:0000313" key="2">
    <source>
        <dbReference type="EMBL" id="KIJ24934.1"/>
    </source>
</evidence>
<dbReference type="Proteomes" id="UP000054279">
    <property type="component" value="Unassembled WGS sequence"/>
</dbReference>
<dbReference type="OrthoDB" id="3262412at2759"/>
<evidence type="ECO:0000256" key="1">
    <source>
        <dbReference type="SAM" id="MobiDB-lite"/>
    </source>
</evidence>
<dbReference type="AlphaFoldDB" id="A0A0C9TSZ5"/>
<gene>
    <name evidence="2" type="ORF">M422DRAFT_56195</name>
</gene>
<feature type="region of interest" description="Disordered" evidence="1">
    <location>
        <begin position="72"/>
        <end position="134"/>
    </location>
</feature>